<organism evidence="2 3">
    <name type="scientific">Aurantimonas manganoxydans (strain ATCC BAA-1229 / DSM 21871 / SI85-9A1)</name>
    <dbReference type="NCBI Taxonomy" id="287752"/>
    <lineage>
        <taxon>Bacteria</taxon>
        <taxon>Pseudomonadati</taxon>
        <taxon>Pseudomonadota</taxon>
        <taxon>Alphaproteobacteria</taxon>
        <taxon>Hyphomicrobiales</taxon>
        <taxon>Aurantimonadaceae</taxon>
        <taxon>Aurantimonas</taxon>
    </lineage>
</organism>
<dbReference type="BioCyc" id="AURANTIMONAS:SI859A1_03200-MONOMER"/>
<dbReference type="EMBL" id="AAPJ01000006">
    <property type="protein sequence ID" value="EAS48992.1"/>
    <property type="molecule type" value="Genomic_DNA"/>
</dbReference>
<sequence>MRRASMKPARAASVPSAIRIEPLPASRAIASSTKAVSSTVATTVWAWPACSRPGKPEKLTVTRPALAQRNVSPVKHDPAVKPATAPSLRQDWPRAGAVAASSSAAPAHRARALRREGMKRSVTAVLHPVEGGGHAAR</sequence>
<name>Q1YFI1_AURMS</name>
<comment type="caution">
    <text evidence="2">The sequence shown here is derived from an EMBL/GenBank/DDBJ whole genome shotgun (WGS) entry which is preliminary data.</text>
</comment>
<reference evidence="2 3" key="1">
    <citation type="journal article" date="2008" name="Appl. Environ. Microbiol.">
        <title>Genomic insights into Mn(II) oxidation by the marine alphaproteobacterium Aurantimonas sp. strain SI85-9A1.</title>
        <authorList>
            <person name="Dick G.J."/>
            <person name="Podell S."/>
            <person name="Johnson H.A."/>
            <person name="Rivera-Espinoza Y."/>
            <person name="Bernier-Latmani R."/>
            <person name="McCarthy J.K."/>
            <person name="Torpey J.W."/>
            <person name="Clement B.G."/>
            <person name="Gaasterland T."/>
            <person name="Tebo B.M."/>
        </authorList>
    </citation>
    <scope>NUCLEOTIDE SEQUENCE [LARGE SCALE GENOMIC DNA]</scope>
    <source>
        <strain evidence="2 3">SI85-9A1</strain>
    </source>
</reference>
<accession>Q1YFI1</accession>
<feature type="region of interest" description="Disordered" evidence="1">
    <location>
        <begin position="69"/>
        <end position="119"/>
    </location>
</feature>
<evidence type="ECO:0000313" key="2">
    <source>
        <dbReference type="EMBL" id="EAS48992.1"/>
    </source>
</evidence>
<dbReference type="AlphaFoldDB" id="Q1YFI1"/>
<feature type="compositionally biased region" description="Low complexity" evidence="1">
    <location>
        <begin position="94"/>
        <end position="107"/>
    </location>
</feature>
<dbReference type="Proteomes" id="UP000000321">
    <property type="component" value="Unassembled WGS sequence"/>
</dbReference>
<dbReference type="HOGENOM" id="CLU_1862909_0_0_5"/>
<proteinExistence type="predicted"/>
<keyword evidence="3" id="KW-1185">Reference proteome</keyword>
<gene>
    <name evidence="2" type="ORF">SI859A1_03200</name>
</gene>
<protein>
    <submittedName>
        <fullName evidence="2">Uncharacterized protein</fullName>
    </submittedName>
</protein>
<evidence type="ECO:0000256" key="1">
    <source>
        <dbReference type="SAM" id="MobiDB-lite"/>
    </source>
</evidence>
<evidence type="ECO:0000313" key="3">
    <source>
        <dbReference type="Proteomes" id="UP000000321"/>
    </source>
</evidence>